<reference evidence="2" key="1">
    <citation type="submission" date="2020-06" db="EMBL/GenBank/DDBJ databases">
        <authorList>
            <consortium name="Plant Systems Biology data submission"/>
        </authorList>
    </citation>
    <scope>NUCLEOTIDE SEQUENCE</scope>
    <source>
        <strain evidence="2">D6</strain>
    </source>
</reference>
<feature type="compositionally biased region" description="Low complexity" evidence="1">
    <location>
        <begin position="652"/>
        <end position="665"/>
    </location>
</feature>
<feature type="compositionally biased region" description="Low complexity" evidence="1">
    <location>
        <begin position="619"/>
        <end position="635"/>
    </location>
</feature>
<feature type="compositionally biased region" description="Polar residues" evidence="1">
    <location>
        <begin position="119"/>
        <end position="134"/>
    </location>
</feature>
<name>A0A9N8DYW4_9STRA</name>
<feature type="compositionally biased region" description="Low complexity" evidence="1">
    <location>
        <begin position="955"/>
        <end position="975"/>
    </location>
</feature>
<sequence>MTHEMKQQETSVAETTTSGSAQNPNKSGGSSSVVAVATEQPQIMVDESNNNNNNNKNTLQNNNGKVANDDQTSPREPNNKTLIAGEPQKPTSFAKKAPATTTTTGKPPRNPTPPRDMHQQNPSTARQYVAQKTKQGNAQPQQQQQQQQGQSQNQNSVATQNPQNSQTLPQQGQQQFQNGQQQQQAMQNGQQSSQVQNQFSQQSTQQQGISQAPNQAAFSQQMNQSQQQQQQQQSLQQAHQHQEQPQHQQSNQQTSQVQGQYSQQNMQQNFVSASPLQPPLQQQVSQGPYSSQQPIQQQPQSGRQLQSQQQQYDNVQQQQLFQQPPHQTQQQQFQNSGHQQQQTMQQTGNNSQPQHLQNNQHSSQVQNQYSQQMMQQNVVSQGAYSQQIPQQPQNNGQQGQGYNNIQPNQQQQQQQQQSASGPASAYTPQQPQSAQEQSQLPQLAIATDQQQLRKQLEEQGKNQQPPANNSFRPVQQTTQIVGMVGTTPIVKIQGTAGHVVKKKKGRFKLLEEVPAANTPTPPPPLESPAGNEATTAPAPALAAAPVSAVVVAGRERTLSNGSAMSQITSVTHHANPQTFDGTGAPVVKKKGRFMVTNVKNPGLIAVQLAAQPAPAPNKVEVTQQQQQQTPTVSQQNIHGSPSHQQNRSDPPLQGTQLPAQDQQQLQNGPAEILIPAQQQVILTDNSMAVQVLPASTVQQHLVYPAQMIQTPVQQAYLPMGQGGAVMPDTPTQQQYQQQSQVGGASQMTLQQPVGQTQPLAALGNQSGSPVQDSAKQGQSAPEEPVGTPAAPAPAATTKQPKQPQGASVAQAQPPRNKQRNLVAPRNVTGYSNGAGLGKVFYFLDQMKNEVTEADRTIKTLQKDMKFMREKNKELEARNRDLERRLREEQALREAAQAKLRQMKRKGRDEKTGAEVEDGQRKSRPNDSPEKAPLSHATVDTKKAPPNSVSGKAKVSAESQTSQQQQQQQQQASKQARVAGNQNGATKPAARNEPAADKQKAPKPSQPLVRKADTATAESTIAGRNLAQLEGKKGNSAAVSKQTKQNGKPLPVARQGTLDNAESKATPTAKNMGQLAAPDSPSRPKVQATMTQQIGSASKTQDALKGGVANGSSNVATRTSAAPPGNDTRFTISQPGQRPAATAPKIPSAIEFDPLKSGPPAFPGLSLDANGRSTPIDSQSVSSGNAAFTSADVGLGNSSFSLQNQYSQPFEVSSAVVGHSQMAFPVVGITPAASLMSYQQSSTGFPQGAAMMQVTHPSCSQPLNETPNGALASNLSLLQQPFLQVSSEQPTSVHSMPVADLSQPMILIQPQHVRGVTMHNFSVDAMLRNQSGSNMQNHHTRGNSLHTLPNVNANTWNQSSQWAPMSNTNVPHQQPQSLGHQVMPSMDPDPFDELVTRRPMSTMSTTGES</sequence>
<gene>
    <name evidence="2" type="ORF">SEMRO_486_G152560.1</name>
</gene>
<feature type="compositionally biased region" description="Low complexity" evidence="1">
    <location>
        <begin position="135"/>
        <end position="156"/>
    </location>
</feature>
<evidence type="ECO:0000313" key="2">
    <source>
        <dbReference type="EMBL" id="CAB9511457.1"/>
    </source>
</evidence>
<feature type="region of interest" description="Disordered" evidence="1">
    <location>
        <begin position="455"/>
        <end position="474"/>
    </location>
</feature>
<feature type="compositionally biased region" description="Low complexity" evidence="1">
    <location>
        <begin position="787"/>
        <end position="804"/>
    </location>
</feature>
<proteinExistence type="predicted"/>
<feature type="compositionally biased region" description="Basic and acidic residues" evidence="1">
    <location>
        <begin position="906"/>
        <end position="929"/>
    </location>
</feature>
<feature type="region of interest" description="Disordered" evidence="1">
    <location>
        <begin position="1356"/>
        <end position="1386"/>
    </location>
</feature>
<feature type="compositionally biased region" description="Polar residues" evidence="1">
    <location>
        <begin position="805"/>
        <end position="815"/>
    </location>
</feature>
<feature type="compositionally biased region" description="Polar residues" evidence="1">
    <location>
        <begin position="1056"/>
        <end position="1070"/>
    </location>
</feature>
<feature type="compositionally biased region" description="Low complexity" evidence="1">
    <location>
        <begin position="163"/>
        <end position="440"/>
    </location>
</feature>
<feature type="compositionally biased region" description="Polar residues" evidence="1">
    <location>
        <begin position="69"/>
        <end position="81"/>
    </location>
</feature>
<feature type="compositionally biased region" description="Polar residues" evidence="1">
    <location>
        <begin position="8"/>
        <end position="26"/>
    </location>
</feature>
<evidence type="ECO:0000256" key="1">
    <source>
        <dbReference type="SAM" id="MobiDB-lite"/>
    </source>
</evidence>
<evidence type="ECO:0000313" key="3">
    <source>
        <dbReference type="Proteomes" id="UP001153069"/>
    </source>
</evidence>
<protein>
    <submittedName>
        <fullName evidence="2">Secreted protein</fullName>
    </submittedName>
</protein>
<comment type="caution">
    <text evidence="2">The sequence shown here is derived from an EMBL/GenBank/DDBJ whole genome shotgun (WGS) entry which is preliminary data.</text>
</comment>
<organism evidence="2 3">
    <name type="scientific">Seminavis robusta</name>
    <dbReference type="NCBI Taxonomy" id="568900"/>
    <lineage>
        <taxon>Eukaryota</taxon>
        <taxon>Sar</taxon>
        <taxon>Stramenopiles</taxon>
        <taxon>Ochrophyta</taxon>
        <taxon>Bacillariophyta</taxon>
        <taxon>Bacillariophyceae</taxon>
        <taxon>Bacillariophycidae</taxon>
        <taxon>Naviculales</taxon>
        <taxon>Naviculaceae</taxon>
        <taxon>Seminavis</taxon>
    </lineage>
</organism>
<feature type="compositionally biased region" description="Polar residues" evidence="1">
    <location>
        <begin position="1036"/>
        <end position="1045"/>
    </location>
</feature>
<feature type="region of interest" description="Disordered" evidence="1">
    <location>
        <begin position="759"/>
        <end position="827"/>
    </location>
</feature>
<feature type="compositionally biased region" description="Polar residues" evidence="1">
    <location>
        <begin position="1170"/>
        <end position="1181"/>
    </location>
</feature>
<feature type="compositionally biased region" description="Polar residues" evidence="1">
    <location>
        <begin position="1087"/>
        <end position="1100"/>
    </location>
</feature>
<keyword evidence="3" id="KW-1185">Reference proteome</keyword>
<feature type="compositionally biased region" description="Low complexity" evidence="1">
    <location>
        <begin position="89"/>
        <end position="107"/>
    </location>
</feature>
<feature type="region of interest" description="Disordered" evidence="1">
    <location>
        <begin position="721"/>
        <end position="747"/>
    </location>
</feature>
<dbReference type="Proteomes" id="UP001153069">
    <property type="component" value="Unassembled WGS sequence"/>
</dbReference>
<feature type="compositionally biased region" description="Polar residues" evidence="1">
    <location>
        <begin position="636"/>
        <end position="648"/>
    </location>
</feature>
<feature type="compositionally biased region" description="Low complexity" evidence="1">
    <location>
        <begin position="27"/>
        <end position="37"/>
    </location>
</feature>
<feature type="compositionally biased region" description="Polar residues" evidence="1">
    <location>
        <begin position="1356"/>
        <end position="1378"/>
    </location>
</feature>
<feature type="region of interest" description="Disordered" evidence="1">
    <location>
        <begin position="897"/>
        <end position="1181"/>
    </location>
</feature>
<feature type="region of interest" description="Disordered" evidence="1">
    <location>
        <begin position="512"/>
        <end position="537"/>
    </location>
</feature>
<feature type="compositionally biased region" description="Polar residues" evidence="1">
    <location>
        <begin position="759"/>
        <end position="779"/>
    </location>
</feature>
<feature type="region of interest" description="Disordered" evidence="1">
    <location>
        <begin position="616"/>
        <end position="665"/>
    </location>
</feature>
<accession>A0A9N8DYW4</accession>
<feature type="region of interest" description="Disordered" evidence="1">
    <location>
        <begin position="1"/>
        <end position="440"/>
    </location>
</feature>
<feature type="compositionally biased region" description="Low complexity" evidence="1">
    <location>
        <begin position="49"/>
        <end position="63"/>
    </location>
</feature>
<dbReference type="OrthoDB" id="49673at2759"/>
<dbReference type="EMBL" id="CAICTM010000485">
    <property type="protein sequence ID" value="CAB9511457.1"/>
    <property type="molecule type" value="Genomic_DNA"/>
</dbReference>
<feature type="compositionally biased region" description="Polar residues" evidence="1">
    <location>
        <begin position="1109"/>
        <end position="1119"/>
    </location>
</feature>
<feature type="compositionally biased region" description="Polar residues" evidence="1">
    <location>
        <begin position="461"/>
        <end position="474"/>
    </location>
</feature>